<reference evidence="7 8" key="1">
    <citation type="submission" date="2018-12" db="EMBL/GenBank/DDBJ databases">
        <title>Bacillus chawlae sp. nov., Bacillus glennii sp. nov., and Bacillus saganii sp. nov. Isolated from the Vehicle Assembly Building at Kennedy Space Center where the Viking Spacecraft were Assembled.</title>
        <authorList>
            <person name="Seuylemezian A."/>
            <person name="Vaishampayan P."/>
        </authorList>
    </citation>
    <scope>NUCLEOTIDE SEQUENCE [LARGE SCALE GENOMIC DNA]</scope>
    <source>
        <strain evidence="7 8">L5</strain>
    </source>
</reference>
<dbReference type="EMBL" id="RYZZ01000007">
    <property type="protein sequence ID" value="RUQ30206.1"/>
    <property type="molecule type" value="Genomic_DNA"/>
</dbReference>
<dbReference type="Gene3D" id="3.10.105.10">
    <property type="entry name" value="Dipeptide-binding Protein, Domain 3"/>
    <property type="match status" value="1"/>
</dbReference>
<dbReference type="InterPro" id="IPR050034">
    <property type="entry name" value="Opp4A"/>
</dbReference>
<sequence>MRLKRYSKVWSALAISAILLSACSNDASSTKKPHTTRKMAEQMDTKEFSHKTNNDQPDVADGSLTYGLVSNTPFEGILNKAFYEGEPDNKVISIFDEGLLGTDENFIYDQSGAATYGMSEDKKTITIKIKENVNWHNGDPVTATDLLYAYEVIGSPQYKGARYYTPMDTVVGMDKYHAGKAKKISGIKVVDDKTISISFKEANPSLLTGLWTAPLPKKYLAGVPIGKMDAAYQIRKKPIGFGPYKVKKIVQGESVEYERNNDYWKGRPKLKSIILKVINPQIATASLKKGDIDFADITADQYEQAVSLTNIEVLGGIDLAYDYIGFKLGHWDAKKGENVMDNPKFRDKRLRQAMAYAIDTKLVGEKLYKGLRFPANTVLPPSFPKYYAGDVKGYSMDQNKAERLLDEAGYIDTDNDGLREDLNGKQFTIHFAAMSGSDTLEPLIQYYIQQWREVGLDVQMLEGRLHEFNSFYNRIEKDDKQIDMYAAAWGTGSDPDQSGLWVKKAMFNYTRWVNEKSDRLLKAGISLEAFDETYRKEIYKLWQAHISEEVPLIPTFFRYHLLGVNGRVKGVTLYGGEVADWYHVSVTEEQPVK</sequence>
<comment type="subcellular location">
    <subcellularLocation>
        <location evidence="1">Cell membrane</location>
        <topology evidence="1">Lipid-anchor</topology>
    </subcellularLocation>
</comment>
<evidence type="ECO:0000259" key="6">
    <source>
        <dbReference type="Pfam" id="PF00496"/>
    </source>
</evidence>
<feature type="chain" id="PRO_5018546337" evidence="5">
    <location>
        <begin position="28"/>
        <end position="593"/>
    </location>
</feature>
<accession>A0A3S0UF92</accession>
<dbReference type="InterPro" id="IPR023765">
    <property type="entry name" value="SBP_5_CS"/>
</dbReference>
<comment type="caution">
    <text evidence="7">The sequence shown here is derived from an EMBL/GenBank/DDBJ whole genome shotgun (WGS) entry which is preliminary data.</text>
</comment>
<dbReference type="PROSITE" id="PS01040">
    <property type="entry name" value="SBP_BACTERIAL_5"/>
    <property type="match status" value="1"/>
</dbReference>
<dbReference type="OrthoDB" id="9796817at2"/>
<keyword evidence="3" id="KW-0813">Transport</keyword>
<evidence type="ECO:0000256" key="3">
    <source>
        <dbReference type="ARBA" id="ARBA00022448"/>
    </source>
</evidence>
<evidence type="ECO:0000256" key="1">
    <source>
        <dbReference type="ARBA" id="ARBA00004193"/>
    </source>
</evidence>
<evidence type="ECO:0000256" key="2">
    <source>
        <dbReference type="ARBA" id="ARBA00005695"/>
    </source>
</evidence>
<feature type="domain" description="Solute-binding protein family 5" evidence="6">
    <location>
        <begin position="116"/>
        <end position="501"/>
    </location>
</feature>
<dbReference type="PIRSF" id="PIRSF002741">
    <property type="entry name" value="MppA"/>
    <property type="match status" value="1"/>
</dbReference>
<dbReference type="RefSeq" id="WP_126864228.1">
    <property type="nucleotide sequence ID" value="NZ_JAUSTX010000001.1"/>
</dbReference>
<dbReference type="Gene3D" id="3.40.190.10">
    <property type="entry name" value="Periplasmic binding protein-like II"/>
    <property type="match status" value="1"/>
</dbReference>
<organism evidence="7 8">
    <name type="scientific">Peribacillus cavernae</name>
    <dbReference type="NCBI Taxonomy" id="1674310"/>
    <lineage>
        <taxon>Bacteria</taxon>
        <taxon>Bacillati</taxon>
        <taxon>Bacillota</taxon>
        <taxon>Bacilli</taxon>
        <taxon>Bacillales</taxon>
        <taxon>Bacillaceae</taxon>
        <taxon>Peribacillus</taxon>
    </lineage>
</organism>
<evidence type="ECO:0000313" key="8">
    <source>
        <dbReference type="Proteomes" id="UP000267430"/>
    </source>
</evidence>
<dbReference type="GO" id="GO:0042597">
    <property type="term" value="C:periplasmic space"/>
    <property type="evidence" value="ECO:0007669"/>
    <property type="project" value="UniProtKB-ARBA"/>
</dbReference>
<dbReference type="Proteomes" id="UP000267430">
    <property type="component" value="Unassembled WGS sequence"/>
</dbReference>
<dbReference type="CDD" id="cd08510">
    <property type="entry name" value="PBP2_Lactococcal_OppA_like"/>
    <property type="match status" value="1"/>
</dbReference>
<proteinExistence type="inferred from homology"/>
<keyword evidence="8" id="KW-1185">Reference proteome</keyword>
<feature type="signal peptide" evidence="5">
    <location>
        <begin position="1"/>
        <end position="27"/>
    </location>
</feature>
<dbReference type="InterPro" id="IPR000914">
    <property type="entry name" value="SBP_5_dom"/>
</dbReference>
<dbReference type="GO" id="GO:0043190">
    <property type="term" value="C:ATP-binding cassette (ABC) transporter complex"/>
    <property type="evidence" value="ECO:0007669"/>
    <property type="project" value="InterPro"/>
</dbReference>
<dbReference type="NCBIfam" id="NF045467">
    <property type="entry name" value="Opp4A"/>
    <property type="match status" value="1"/>
</dbReference>
<dbReference type="PANTHER" id="PTHR30290:SF9">
    <property type="entry name" value="OLIGOPEPTIDE-BINDING PROTEIN APPA"/>
    <property type="match status" value="1"/>
</dbReference>
<keyword evidence="4 5" id="KW-0732">Signal</keyword>
<dbReference type="PROSITE" id="PS51257">
    <property type="entry name" value="PROKAR_LIPOPROTEIN"/>
    <property type="match status" value="1"/>
</dbReference>
<evidence type="ECO:0000256" key="4">
    <source>
        <dbReference type="ARBA" id="ARBA00022729"/>
    </source>
</evidence>
<dbReference type="AlphaFoldDB" id="A0A3S0UF92"/>
<dbReference type="GO" id="GO:0015833">
    <property type="term" value="P:peptide transport"/>
    <property type="evidence" value="ECO:0007669"/>
    <property type="project" value="TreeGrafter"/>
</dbReference>
<gene>
    <name evidence="7" type="ORF">ELQ35_07620</name>
</gene>
<dbReference type="GO" id="GO:1904680">
    <property type="term" value="F:peptide transmembrane transporter activity"/>
    <property type="evidence" value="ECO:0007669"/>
    <property type="project" value="TreeGrafter"/>
</dbReference>
<evidence type="ECO:0000256" key="5">
    <source>
        <dbReference type="SAM" id="SignalP"/>
    </source>
</evidence>
<protein>
    <submittedName>
        <fullName evidence="7">Oligopeptide ABC transporter substrate-binding protein</fullName>
    </submittedName>
</protein>
<comment type="similarity">
    <text evidence="2">Belongs to the bacterial solute-binding protein 5 family.</text>
</comment>
<dbReference type="Pfam" id="PF00496">
    <property type="entry name" value="SBP_bac_5"/>
    <property type="match status" value="1"/>
</dbReference>
<dbReference type="InterPro" id="IPR030678">
    <property type="entry name" value="Peptide/Ni-bd"/>
</dbReference>
<name>A0A3S0UF92_9BACI</name>
<evidence type="ECO:0000313" key="7">
    <source>
        <dbReference type="EMBL" id="RUQ30206.1"/>
    </source>
</evidence>
<dbReference type="PANTHER" id="PTHR30290">
    <property type="entry name" value="PERIPLASMIC BINDING COMPONENT OF ABC TRANSPORTER"/>
    <property type="match status" value="1"/>
</dbReference>
<dbReference type="SUPFAM" id="SSF53850">
    <property type="entry name" value="Periplasmic binding protein-like II"/>
    <property type="match status" value="1"/>
</dbReference>
<dbReference type="InterPro" id="IPR039424">
    <property type="entry name" value="SBP_5"/>
</dbReference>